<name>A0A0A9B0T6_ARUDO</name>
<protein>
    <submittedName>
        <fullName evidence="2">Uncharacterized protein</fullName>
    </submittedName>
</protein>
<dbReference type="AlphaFoldDB" id="A0A0A9B0T6"/>
<reference evidence="2" key="2">
    <citation type="journal article" date="2015" name="Data Brief">
        <title>Shoot transcriptome of the giant reed, Arundo donax.</title>
        <authorList>
            <person name="Barrero R.A."/>
            <person name="Guerrero F.D."/>
            <person name="Moolhuijzen P."/>
            <person name="Goolsby J.A."/>
            <person name="Tidwell J."/>
            <person name="Bellgard S.E."/>
            <person name="Bellgard M.I."/>
        </authorList>
    </citation>
    <scope>NUCLEOTIDE SEQUENCE</scope>
    <source>
        <tissue evidence="2">Shoot tissue taken approximately 20 cm above the soil surface</tissue>
    </source>
</reference>
<evidence type="ECO:0000313" key="2">
    <source>
        <dbReference type="EMBL" id="JAD57579.1"/>
    </source>
</evidence>
<keyword evidence="1" id="KW-1133">Transmembrane helix</keyword>
<keyword evidence="1" id="KW-0472">Membrane</keyword>
<accession>A0A0A9B0T6</accession>
<evidence type="ECO:0000256" key="1">
    <source>
        <dbReference type="SAM" id="Phobius"/>
    </source>
</evidence>
<keyword evidence="1" id="KW-0812">Transmembrane</keyword>
<proteinExistence type="predicted"/>
<dbReference type="EMBL" id="GBRH01240316">
    <property type="protein sequence ID" value="JAD57579.1"/>
    <property type="molecule type" value="Transcribed_RNA"/>
</dbReference>
<feature type="transmembrane region" description="Helical" evidence="1">
    <location>
        <begin position="15"/>
        <end position="42"/>
    </location>
</feature>
<sequence length="46" mass="4992">MPRLALTLGLEEEMAGIYACLLPAFLYNFATQMFVASSLGVVHAKC</sequence>
<reference evidence="2" key="1">
    <citation type="submission" date="2014-09" db="EMBL/GenBank/DDBJ databases">
        <authorList>
            <person name="Magalhaes I.L.F."/>
            <person name="Oliveira U."/>
            <person name="Santos F.R."/>
            <person name="Vidigal T.H.D.A."/>
            <person name="Brescovit A.D."/>
            <person name="Santos A.J."/>
        </authorList>
    </citation>
    <scope>NUCLEOTIDE SEQUENCE</scope>
    <source>
        <tissue evidence="2">Shoot tissue taken approximately 20 cm above the soil surface</tissue>
    </source>
</reference>
<organism evidence="2">
    <name type="scientific">Arundo donax</name>
    <name type="common">Giant reed</name>
    <name type="synonym">Donax arundinaceus</name>
    <dbReference type="NCBI Taxonomy" id="35708"/>
    <lineage>
        <taxon>Eukaryota</taxon>
        <taxon>Viridiplantae</taxon>
        <taxon>Streptophyta</taxon>
        <taxon>Embryophyta</taxon>
        <taxon>Tracheophyta</taxon>
        <taxon>Spermatophyta</taxon>
        <taxon>Magnoliopsida</taxon>
        <taxon>Liliopsida</taxon>
        <taxon>Poales</taxon>
        <taxon>Poaceae</taxon>
        <taxon>PACMAD clade</taxon>
        <taxon>Arundinoideae</taxon>
        <taxon>Arundineae</taxon>
        <taxon>Arundo</taxon>
    </lineage>
</organism>